<keyword evidence="2" id="KW-0032">Aminotransferase</keyword>
<accession>A0ABV6YV95</accession>
<evidence type="ECO:0000256" key="1">
    <source>
        <dbReference type="RuleBase" id="RU004508"/>
    </source>
</evidence>
<dbReference type="InterPro" id="IPR015424">
    <property type="entry name" value="PyrdxlP-dep_Trfase"/>
</dbReference>
<dbReference type="Pfam" id="PF01041">
    <property type="entry name" value="DegT_DnrJ_EryC1"/>
    <property type="match status" value="1"/>
</dbReference>
<gene>
    <name evidence="2" type="ORF">ACFL27_07345</name>
</gene>
<comment type="caution">
    <text evidence="2">The sequence shown here is derived from an EMBL/GenBank/DDBJ whole genome shotgun (WGS) entry which is preliminary data.</text>
</comment>
<organism evidence="2 3">
    <name type="scientific">candidate division CSSED10-310 bacterium</name>
    <dbReference type="NCBI Taxonomy" id="2855610"/>
    <lineage>
        <taxon>Bacteria</taxon>
        <taxon>Bacteria division CSSED10-310</taxon>
    </lineage>
</organism>
<keyword evidence="3" id="KW-1185">Reference proteome</keyword>
<protein>
    <submittedName>
        <fullName evidence="2">DegT/DnrJ/EryC1/StrS family aminotransferase</fullName>
    </submittedName>
</protein>
<dbReference type="PANTHER" id="PTHR30244:SF34">
    <property type="entry name" value="DTDP-4-AMINO-4,6-DIDEOXYGALACTOSE TRANSAMINASE"/>
    <property type="match status" value="1"/>
</dbReference>
<keyword evidence="2" id="KW-0808">Transferase</keyword>
<evidence type="ECO:0000313" key="3">
    <source>
        <dbReference type="Proteomes" id="UP001594351"/>
    </source>
</evidence>
<dbReference type="Gene3D" id="3.90.1150.10">
    <property type="entry name" value="Aspartate Aminotransferase, domain 1"/>
    <property type="match status" value="1"/>
</dbReference>
<reference evidence="2 3" key="1">
    <citation type="submission" date="2024-09" db="EMBL/GenBank/DDBJ databases">
        <title>Laminarin stimulates single cell rates of sulfate reduction while oxygen inhibits transcriptomic activity in coastal marine sediment.</title>
        <authorList>
            <person name="Lindsay M."/>
            <person name="Orcutt B."/>
            <person name="Emerson D."/>
            <person name="Stepanauskas R."/>
            <person name="D'Angelo T."/>
        </authorList>
    </citation>
    <scope>NUCLEOTIDE SEQUENCE [LARGE SCALE GENOMIC DNA]</scope>
    <source>
        <strain evidence="2">SAG AM-311-K15</strain>
    </source>
</reference>
<dbReference type="InterPro" id="IPR000653">
    <property type="entry name" value="DegT/StrS_aminotransferase"/>
</dbReference>
<dbReference type="InterPro" id="IPR015421">
    <property type="entry name" value="PyrdxlP-dep_Trfase_major"/>
</dbReference>
<dbReference type="PANTHER" id="PTHR30244">
    <property type="entry name" value="TRANSAMINASE"/>
    <property type="match status" value="1"/>
</dbReference>
<dbReference type="GO" id="GO:0008483">
    <property type="term" value="F:transaminase activity"/>
    <property type="evidence" value="ECO:0007669"/>
    <property type="project" value="UniProtKB-KW"/>
</dbReference>
<dbReference type="Gene3D" id="3.40.640.10">
    <property type="entry name" value="Type I PLP-dependent aspartate aminotransferase-like (Major domain)"/>
    <property type="match status" value="1"/>
</dbReference>
<dbReference type="EMBL" id="JBHPBY010000070">
    <property type="protein sequence ID" value="MFC1849988.1"/>
    <property type="molecule type" value="Genomic_DNA"/>
</dbReference>
<dbReference type="SUPFAM" id="SSF53383">
    <property type="entry name" value="PLP-dependent transferases"/>
    <property type="match status" value="1"/>
</dbReference>
<evidence type="ECO:0000313" key="2">
    <source>
        <dbReference type="EMBL" id="MFC1849988.1"/>
    </source>
</evidence>
<comment type="similarity">
    <text evidence="1">Belongs to the DegT/DnrJ/EryC1 family.</text>
</comment>
<sequence length="382" mass="43512">MNVSSKEFFSKTQPLKQIEKELLDQTGCVSVKWCGRAATALYWSYQLTKSIREEVSQPEVILPAISCTTPANTAMLAGLQPRFADVHQDTGMLGLLEIQQRFTENTVAVVFIHLYGHTRDLTAINKWCRERNVLLIEDIAQAHGARFPNGRLAGSVGDFSVYSFNPTKLLECGGGALMIRSAEHEKIMSKLEPKNQVQKEPEADIVDQLGLSYRNLHHSLVTLFRMGADAALSTAFLQIRSAFDAMYLKRTYDSKSLAEAWSQLPGILERRRRKAEIYKQKLKGGPWQTLDGWQKSGVCWRYSLLVDFPEKVVVFSKRVRSDGFHVSNLYWPVNHFFKPDDECYSADDFARRIVNLWVDDSVDEDWVRQCAESMQKNAAFEI</sequence>
<keyword evidence="1" id="KW-0663">Pyridoxal phosphate</keyword>
<dbReference type="Proteomes" id="UP001594351">
    <property type="component" value="Unassembled WGS sequence"/>
</dbReference>
<proteinExistence type="inferred from homology"/>
<dbReference type="InterPro" id="IPR015422">
    <property type="entry name" value="PyrdxlP-dep_Trfase_small"/>
</dbReference>
<dbReference type="PIRSF" id="PIRSF000390">
    <property type="entry name" value="PLP_StrS"/>
    <property type="match status" value="1"/>
</dbReference>
<name>A0ABV6YV95_UNCC1</name>